<dbReference type="InterPro" id="IPR036537">
    <property type="entry name" value="Adaptor_Cbl_N_dom_sf"/>
</dbReference>
<sequence length="322" mass="35644">MEPRDLSEGPKRQRYSTDNALNASDLVLSALESATSVTEVPFISDTAELALSIVDTVQAVRDNKDAWKRLGCQVAELVAAIHAKAGIGVSGFLDDLQYTKQSFLTTLTSIQEVADKRRKRGVLKRIVASKSDVVVIERYKSQLRIALDIFGVGSFIANSERIAQIMDLQRETIAILRQLDNDMSENHEGLSHDQHLARDQPHDFSASPGAPPDPHAVPSPPYWSALPLTVEPVEHHLNTKLESEVKTYHDFVFLNSICVSPLHDSTTPNASEEISFNGQNLDVSFENPVLETQNIWSTDSGNVTNITTINSYNSYSTHSMWS</sequence>
<gene>
    <name evidence="2" type="ORF">HGRIS_005462</name>
</gene>
<reference evidence="3" key="1">
    <citation type="submission" date="2024-06" db="EMBL/GenBank/DDBJ databases">
        <title>Multi-omics analyses provide insights into the biosynthesis of the anticancer antibiotic pleurotin in Hohenbuehelia grisea.</title>
        <authorList>
            <person name="Weaver J.A."/>
            <person name="Alberti F."/>
        </authorList>
    </citation>
    <scope>NUCLEOTIDE SEQUENCE [LARGE SCALE GENOMIC DNA]</scope>
    <source>
        <strain evidence="3">T-177</strain>
    </source>
</reference>
<dbReference type="Proteomes" id="UP001556367">
    <property type="component" value="Unassembled WGS sequence"/>
</dbReference>
<organism evidence="2 3">
    <name type="scientific">Hohenbuehelia grisea</name>
    <dbReference type="NCBI Taxonomy" id="104357"/>
    <lineage>
        <taxon>Eukaryota</taxon>
        <taxon>Fungi</taxon>
        <taxon>Dikarya</taxon>
        <taxon>Basidiomycota</taxon>
        <taxon>Agaricomycotina</taxon>
        <taxon>Agaricomycetes</taxon>
        <taxon>Agaricomycetidae</taxon>
        <taxon>Agaricales</taxon>
        <taxon>Pleurotineae</taxon>
        <taxon>Pleurotaceae</taxon>
        <taxon>Hohenbuehelia</taxon>
    </lineage>
</organism>
<feature type="region of interest" description="Disordered" evidence="1">
    <location>
        <begin position="199"/>
        <end position="220"/>
    </location>
</feature>
<dbReference type="Gene3D" id="1.20.930.20">
    <property type="entry name" value="Adaptor protein Cbl, N-terminal domain"/>
    <property type="match status" value="1"/>
</dbReference>
<evidence type="ECO:0000256" key="1">
    <source>
        <dbReference type="SAM" id="MobiDB-lite"/>
    </source>
</evidence>
<feature type="compositionally biased region" description="Pro residues" evidence="1">
    <location>
        <begin position="209"/>
        <end position="220"/>
    </location>
</feature>
<proteinExistence type="predicted"/>
<keyword evidence="3" id="KW-1185">Reference proteome</keyword>
<protein>
    <submittedName>
        <fullName evidence="2">Uncharacterized protein</fullName>
    </submittedName>
</protein>
<evidence type="ECO:0000313" key="3">
    <source>
        <dbReference type="Proteomes" id="UP001556367"/>
    </source>
</evidence>
<dbReference type="CDD" id="cd21037">
    <property type="entry name" value="MLKL_NTD"/>
    <property type="match status" value="1"/>
</dbReference>
<name>A0ABR3JXT7_9AGAR</name>
<comment type="caution">
    <text evidence="2">The sequence shown here is derived from an EMBL/GenBank/DDBJ whole genome shotgun (WGS) entry which is preliminary data.</text>
</comment>
<dbReference type="EMBL" id="JASNQZ010000001">
    <property type="protein sequence ID" value="KAL0960419.1"/>
    <property type="molecule type" value="Genomic_DNA"/>
</dbReference>
<dbReference type="InterPro" id="IPR059179">
    <property type="entry name" value="MLKL-like_MCAfunc"/>
</dbReference>
<accession>A0ABR3JXT7</accession>
<evidence type="ECO:0000313" key="2">
    <source>
        <dbReference type="EMBL" id="KAL0960419.1"/>
    </source>
</evidence>